<dbReference type="EMBL" id="MRCU01000001">
    <property type="protein sequence ID" value="RKK28485.1"/>
    <property type="molecule type" value="Genomic_DNA"/>
</dbReference>
<organism evidence="2 3">
    <name type="scientific">Fusarium oxysporum f. sp. cepae</name>
    <dbReference type="NCBI Taxonomy" id="396571"/>
    <lineage>
        <taxon>Eukaryota</taxon>
        <taxon>Fungi</taxon>
        <taxon>Dikarya</taxon>
        <taxon>Ascomycota</taxon>
        <taxon>Pezizomycotina</taxon>
        <taxon>Sordariomycetes</taxon>
        <taxon>Hypocreomycetidae</taxon>
        <taxon>Hypocreales</taxon>
        <taxon>Nectriaceae</taxon>
        <taxon>Fusarium</taxon>
        <taxon>Fusarium oxysporum species complex</taxon>
    </lineage>
</organism>
<comment type="caution">
    <text evidence="2">The sequence shown here is derived from an EMBL/GenBank/DDBJ whole genome shotgun (WGS) entry which is preliminary data.</text>
</comment>
<evidence type="ECO:0000256" key="1">
    <source>
        <dbReference type="SAM" id="MobiDB-lite"/>
    </source>
</evidence>
<proteinExistence type="predicted"/>
<feature type="compositionally biased region" description="Polar residues" evidence="1">
    <location>
        <begin position="1"/>
        <end position="11"/>
    </location>
</feature>
<feature type="region of interest" description="Disordered" evidence="1">
    <location>
        <begin position="46"/>
        <end position="74"/>
    </location>
</feature>
<accession>A0A3L6P3N1</accession>
<reference evidence="2 3" key="1">
    <citation type="journal article" date="2018" name="Sci. Rep.">
        <title>Characterisation of pathogen-specific regions and novel effector candidates in Fusarium oxysporum f. sp. cepae.</title>
        <authorList>
            <person name="Armitage A.D."/>
            <person name="Taylor A."/>
            <person name="Sobczyk M.K."/>
            <person name="Baxter L."/>
            <person name="Greenfield B.P."/>
            <person name="Bates H.J."/>
            <person name="Wilson F."/>
            <person name="Jackson A.C."/>
            <person name="Ott S."/>
            <person name="Harrison R.J."/>
            <person name="Clarkson J.P."/>
        </authorList>
    </citation>
    <scope>NUCLEOTIDE SEQUENCE [LARGE SCALE GENOMIC DNA]</scope>
    <source>
        <strain evidence="2 3">FoC_Fus2</strain>
    </source>
</reference>
<dbReference type="Proteomes" id="UP000270866">
    <property type="component" value="Chromosome 1"/>
</dbReference>
<feature type="region of interest" description="Disordered" evidence="1">
    <location>
        <begin position="1"/>
        <end position="32"/>
    </location>
</feature>
<sequence>MVAASCPSQSLPCGVNRRSVPGGTRVPRKLPPEDLLKQERVQPRPLPIQKLAVPSSGHGLDEATPVQSPEKYPPVAESSSLVRFAPSTNAPLAISRVSQLSAVFAFLFVFIDRG</sequence>
<gene>
    <name evidence="2" type="ORF">BFJ65_g429</name>
</gene>
<name>A0A3L6P3N1_FUSOX</name>
<dbReference type="AlphaFoldDB" id="A0A3L6P3N1"/>
<evidence type="ECO:0000313" key="2">
    <source>
        <dbReference type="EMBL" id="RKK28485.1"/>
    </source>
</evidence>
<evidence type="ECO:0000313" key="3">
    <source>
        <dbReference type="Proteomes" id="UP000270866"/>
    </source>
</evidence>
<protein>
    <submittedName>
        <fullName evidence="2">Uncharacterized protein</fullName>
    </submittedName>
</protein>